<keyword evidence="2" id="KW-1185">Reference proteome</keyword>
<dbReference type="OrthoDB" id="9873811at2"/>
<reference evidence="1 2" key="1">
    <citation type="submission" date="2018-06" db="EMBL/GenBank/DDBJ databases">
        <title>Genomic Encyclopedia of Archaeal and Bacterial Type Strains, Phase II (KMG-II): from individual species to whole genera.</title>
        <authorList>
            <person name="Goeker M."/>
        </authorList>
    </citation>
    <scope>NUCLEOTIDE SEQUENCE [LARGE SCALE GENOMIC DNA]</scope>
    <source>
        <strain evidence="1 2">CFPB 3232</strain>
    </source>
</reference>
<accession>A0A328Z837</accession>
<dbReference type="AlphaFoldDB" id="A0A328Z837"/>
<proteinExistence type="predicted"/>
<name>A0A328Z837_9BURK</name>
<protein>
    <submittedName>
        <fullName evidence="1">Uncharacterized protein</fullName>
    </submittedName>
</protein>
<evidence type="ECO:0000313" key="1">
    <source>
        <dbReference type="EMBL" id="RAR82221.1"/>
    </source>
</evidence>
<gene>
    <name evidence="1" type="ORF">AX018_10182</name>
</gene>
<sequence>MTNTPLNWKADHLRVSLFSAQVFQEPVEQIYANFFGAEAIEINQKPATGESIASGIYEELKTEVRRSFNRVDIILQPETLFSLEASLIDDIYSNIEALKKLTLNFIETREDLIRIAIGGNYLYEVASPTEGYKKLSEMTRQNFDYGKHKDVVFQINFPTPSKSIQGISINRLTHWACPFLTINHVSEAPESKTHFYCGCLADINTHSEDKAVINNQFFIPLLNELASEMLASIRNGVSL</sequence>
<dbReference type="EMBL" id="QLTA01000018">
    <property type="protein sequence ID" value="RAR82221.1"/>
    <property type="molecule type" value="Genomic_DNA"/>
</dbReference>
<dbReference type="Proteomes" id="UP000248856">
    <property type="component" value="Unassembled WGS sequence"/>
</dbReference>
<evidence type="ECO:0000313" key="2">
    <source>
        <dbReference type="Proteomes" id="UP000248856"/>
    </source>
</evidence>
<dbReference type="RefSeq" id="WP_146749286.1">
    <property type="nucleotide sequence ID" value="NZ_CBCSGC010000030.1"/>
</dbReference>
<organism evidence="1 2">
    <name type="scientific">Paracidovorax anthurii</name>
    <dbReference type="NCBI Taxonomy" id="78229"/>
    <lineage>
        <taxon>Bacteria</taxon>
        <taxon>Pseudomonadati</taxon>
        <taxon>Pseudomonadota</taxon>
        <taxon>Betaproteobacteria</taxon>
        <taxon>Burkholderiales</taxon>
        <taxon>Comamonadaceae</taxon>
        <taxon>Paracidovorax</taxon>
    </lineage>
</organism>
<comment type="caution">
    <text evidence="1">The sequence shown here is derived from an EMBL/GenBank/DDBJ whole genome shotgun (WGS) entry which is preliminary data.</text>
</comment>